<evidence type="ECO:0000313" key="2">
    <source>
        <dbReference type="EMBL" id="TFK00756.1"/>
    </source>
</evidence>
<feature type="transmembrane region" description="Helical" evidence="1">
    <location>
        <begin position="35"/>
        <end position="66"/>
    </location>
</feature>
<dbReference type="EMBL" id="QXTE01000258">
    <property type="protein sequence ID" value="TFK00756.1"/>
    <property type="molecule type" value="Genomic_DNA"/>
</dbReference>
<proteinExistence type="predicted"/>
<reference evidence="2 3" key="1">
    <citation type="submission" date="2019-04" db="EMBL/GenBank/DDBJ databases">
        <title>Draft genome of the big-headed turtle Platysternon megacephalum.</title>
        <authorList>
            <person name="Gong S."/>
        </authorList>
    </citation>
    <scope>NUCLEOTIDE SEQUENCE [LARGE SCALE GENOMIC DNA]</scope>
    <source>
        <strain evidence="2">DO16091913</strain>
        <tissue evidence="2">Muscle</tissue>
    </source>
</reference>
<reference evidence="2 3" key="2">
    <citation type="submission" date="2019-04" db="EMBL/GenBank/DDBJ databases">
        <title>The genome sequence of big-headed turtle.</title>
        <authorList>
            <person name="Gong S."/>
        </authorList>
    </citation>
    <scope>NUCLEOTIDE SEQUENCE [LARGE SCALE GENOMIC DNA]</scope>
    <source>
        <strain evidence="2">DO16091913</strain>
        <tissue evidence="2">Muscle</tissue>
    </source>
</reference>
<keyword evidence="1" id="KW-1133">Transmembrane helix</keyword>
<sequence length="93" mass="10263">MVGIILYPAVVLCYFYQVSQGSQRDRLVLDSRASFNVFCLFAIVQPLCLAVGGYAGMLVYCIAALLSYALLPRTERGGDAGRARRQDRKAKRA</sequence>
<evidence type="ECO:0000256" key="1">
    <source>
        <dbReference type="SAM" id="Phobius"/>
    </source>
</evidence>
<protein>
    <submittedName>
        <fullName evidence="2">Zinc transporter 1</fullName>
    </submittedName>
</protein>
<dbReference type="Proteomes" id="UP000297703">
    <property type="component" value="Unassembled WGS sequence"/>
</dbReference>
<evidence type="ECO:0000313" key="3">
    <source>
        <dbReference type="Proteomes" id="UP000297703"/>
    </source>
</evidence>
<comment type="caution">
    <text evidence="2">The sequence shown here is derived from an EMBL/GenBank/DDBJ whole genome shotgun (WGS) entry which is preliminary data.</text>
</comment>
<gene>
    <name evidence="2" type="ORF">DR999_PMT17123</name>
</gene>
<keyword evidence="3" id="KW-1185">Reference proteome</keyword>
<organism evidence="2 3">
    <name type="scientific">Platysternon megacephalum</name>
    <name type="common">big-headed turtle</name>
    <dbReference type="NCBI Taxonomy" id="55544"/>
    <lineage>
        <taxon>Eukaryota</taxon>
        <taxon>Metazoa</taxon>
        <taxon>Chordata</taxon>
        <taxon>Craniata</taxon>
        <taxon>Vertebrata</taxon>
        <taxon>Euteleostomi</taxon>
        <taxon>Archelosauria</taxon>
        <taxon>Testudinata</taxon>
        <taxon>Testudines</taxon>
        <taxon>Cryptodira</taxon>
        <taxon>Durocryptodira</taxon>
        <taxon>Testudinoidea</taxon>
        <taxon>Platysternidae</taxon>
        <taxon>Platysternon</taxon>
    </lineage>
</organism>
<name>A0A4D9DSR8_9SAUR</name>
<keyword evidence="1" id="KW-0472">Membrane</keyword>
<dbReference type="OrthoDB" id="8911091at2759"/>
<keyword evidence="1" id="KW-0812">Transmembrane</keyword>
<dbReference type="AlphaFoldDB" id="A0A4D9DSR8"/>
<accession>A0A4D9DSR8</accession>